<dbReference type="Proteomes" id="UP000052023">
    <property type="component" value="Unassembled WGS sequence"/>
</dbReference>
<feature type="region of interest" description="Disordered" evidence="1">
    <location>
        <begin position="190"/>
        <end position="212"/>
    </location>
</feature>
<dbReference type="OrthoDB" id="9101320at2"/>
<protein>
    <recommendedName>
        <fullName evidence="3">DUF4142 domain-containing protein</fullName>
    </recommendedName>
</protein>
<feature type="chain" id="PRO_5006444954" description="DUF4142 domain-containing protein" evidence="2">
    <location>
        <begin position="21"/>
        <end position="212"/>
    </location>
</feature>
<dbReference type="InterPro" id="IPR025419">
    <property type="entry name" value="DUF4142"/>
</dbReference>
<dbReference type="AlphaFoldDB" id="A0A0R3N6K4"/>
<feature type="domain" description="DUF4142" evidence="3">
    <location>
        <begin position="48"/>
        <end position="183"/>
    </location>
</feature>
<evidence type="ECO:0000256" key="1">
    <source>
        <dbReference type="SAM" id="MobiDB-lite"/>
    </source>
</evidence>
<reference evidence="4 5" key="1">
    <citation type="submission" date="2014-03" db="EMBL/GenBank/DDBJ databases">
        <title>Bradyrhizobium valentinum sp. nov., isolated from effective nodules of Lupinus mariae-josephae, a lupine endemic of basic-lime soils in Eastern Spain.</title>
        <authorList>
            <person name="Duran D."/>
            <person name="Rey L."/>
            <person name="Navarro A."/>
            <person name="Busquets A."/>
            <person name="Imperial J."/>
            <person name="Ruiz-Argueso T."/>
        </authorList>
    </citation>
    <scope>NUCLEOTIDE SEQUENCE [LARGE SCALE GENOMIC DNA]</scope>
    <source>
        <strain evidence="4 5">Ro19</strain>
    </source>
</reference>
<dbReference type="InterPro" id="IPR012347">
    <property type="entry name" value="Ferritin-like"/>
</dbReference>
<sequence>MRSLAQGLAVATLFASPAFAQIGNPAGTEPDTRQSAPGIPAPHQTNAQDQLFAQQAVIGGMAEVALGKLADRKAHNRAVAEFAGVMIQDHGKANEKLASLAGSARIPLPNEPDAEHKAVHARLERLSGAQFDVAYLEAQVQDHQKTAQLLQWEINSGQDAQLQRFASETLPIVLRHLRMAQDLASQIAGQTPRELAPATTGMGHQDQPRRTR</sequence>
<proteinExistence type="predicted"/>
<dbReference type="PANTHER" id="PTHR38593:SF1">
    <property type="entry name" value="BLR2558 PROTEIN"/>
    <property type="match status" value="1"/>
</dbReference>
<organism evidence="4 5">
    <name type="scientific">Bradyrhizobium retamae</name>
    <dbReference type="NCBI Taxonomy" id="1300035"/>
    <lineage>
        <taxon>Bacteria</taxon>
        <taxon>Pseudomonadati</taxon>
        <taxon>Pseudomonadota</taxon>
        <taxon>Alphaproteobacteria</taxon>
        <taxon>Hyphomicrobiales</taxon>
        <taxon>Nitrobacteraceae</taxon>
        <taxon>Bradyrhizobium</taxon>
    </lineage>
</organism>
<dbReference type="PANTHER" id="PTHR38593">
    <property type="entry name" value="BLR2558 PROTEIN"/>
    <property type="match status" value="1"/>
</dbReference>
<dbReference type="RefSeq" id="WP_057843476.1">
    <property type="nucleotide sequence ID" value="NZ_LLYA01000112.1"/>
</dbReference>
<comment type="caution">
    <text evidence="4">The sequence shown here is derived from an EMBL/GenBank/DDBJ whole genome shotgun (WGS) entry which is preliminary data.</text>
</comment>
<evidence type="ECO:0000259" key="3">
    <source>
        <dbReference type="Pfam" id="PF13628"/>
    </source>
</evidence>
<name>A0A0R3N6K4_9BRAD</name>
<gene>
    <name evidence="4" type="ORF">CQ13_04395</name>
</gene>
<keyword evidence="2" id="KW-0732">Signal</keyword>
<evidence type="ECO:0000313" key="4">
    <source>
        <dbReference type="EMBL" id="KRR27628.1"/>
    </source>
</evidence>
<dbReference type="Pfam" id="PF13628">
    <property type="entry name" value="DUF4142"/>
    <property type="match status" value="1"/>
</dbReference>
<feature type="region of interest" description="Disordered" evidence="1">
    <location>
        <begin position="22"/>
        <end position="44"/>
    </location>
</feature>
<accession>A0A0R3N6K4</accession>
<feature type="signal peptide" evidence="2">
    <location>
        <begin position="1"/>
        <end position="20"/>
    </location>
</feature>
<dbReference type="Gene3D" id="1.20.1260.10">
    <property type="match status" value="1"/>
</dbReference>
<dbReference type="EMBL" id="LLYA01000112">
    <property type="protein sequence ID" value="KRR27628.1"/>
    <property type="molecule type" value="Genomic_DNA"/>
</dbReference>
<keyword evidence="5" id="KW-1185">Reference proteome</keyword>
<evidence type="ECO:0000313" key="5">
    <source>
        <dbReference type="Proteomes" id="UP000052023"/>
    </source>
</evidence>
<evidence type="ECO:0000256" key="2">
    <source>
        <dbReference type="SAM" id="SignalP"/>
    </source>
</evidence>